<dbReference type="KEGG" id="asip:AQUSIP_19280"/>
<gene>
    <name evidence="2" type="ORF">AQUSIP_19280</name>
</gene>
<evidence type="ECO:0000313" key="3">
    <source>
        <dbReference type="Proteomes" id="UP000324194"/>
    </source>
</evidence>
<name>A0A5E4PJ54_9COXI</name>
<evidence type="ECO:0000313" key="2">
    <source>
        <dbReference type="EMBL" id="VVC76605.1"/>
    </source>
</evidence>
<sequence length="202" mass="23643">MNQDEPIFKPVFAKAWEQLPPVMRKHYANRPFSQDVVTAQGKMEVGSTGLFRLLSPVFRALNMLVPYSGSDIPVTVRYLSDEHSRAFYLDRIFYFPGKTPWHFRSCMLPVKDEVVTEFTAWGLGWRFRYLYDGHKITLNHLGYVWKVFGMVLPLPLTVFLGRVYAEEFAVSDESFRMKMEMVHPLFGKYFYAGEFKIMEPVN</sequence>
<dbReference type="Proteomes" id="UP000324194">
    <property type="component" value="Chromosome 1"/>
</dbReference>
<dbReference type="RefSeq" id="WP_148339913.1">
    <property type="nucleotide sequence ID" value="NZ_LR699119.1"/>
</dbReference>
<proteinExistence type="predicted"/>
<dbReference type="EMBL" id="LR699119">
    <property type="protein sequence ID" value="VVC76605.1"/>
    <property type="molecule type" value="Genomic_DNA"/>
</dbReference>
<reference evidence="2 3" key="1">
    <citation type="submission" date="2019-08" db="EMBL/GenBank/DDBJ databases">
        <authorList>
            <person name="Guy L."/>
        </authorList>
    </citation>
    <scope>NUCLEOTIDE SEQUENCE [LARGE SCALE GENOMIC DNA]</scope>
    <source>
        <strain evidence="2 3">SGT-108</strain>
    </source>
</reference>
<protein>
    <recommendedName>
        <fullName evidence="1">DUF4166 domain-containing protein</fullName>
    </recommendedName>
</protein>
<keyword evidence="3" id="KW-1185">Reference proteome</keyword>
<dbReference type="InterPro" id="IPR025311">
    <property type="entry name" value="DUF4166"/>
</dbReference>
<evidence type="ECO:0000259" key="1">
    <source>
        <dbReference type="Pfam" id="PF13761"/>
    </source>
</evidence>
<organism evidence="2 3">
    <name type="scientific">Aquicella siphonis</name>
    <dbReference type="NCBI Taxonomy" id="254247"/>
    <lineage>
        <taxon>Bacteria</taxon>
        <taxon>Pseudomonadati</taxon>
        <taxon>Pseudomonadota</taxon>
        <taxon>Gammaproteobacteria</taxon>
        <taxon>Legionellales</taxon>
        <taxon>Coxiellaceae</taxon>
        <taxon>Aquicella</taxon>
    </lineage>
</organism>
<feature type="domain" description="DUF4166" evidence="1">
    <location>
        <begin position="19"/>
        <end position="195"/>
    </location>
</feature>
<accession>A0A5E4PJ54</accession>
<dbReference type="AlphaFoldDB" id="A0A5E4PJ54"/>
<dbReference type="Pfam" id="PF13761">
    <property type="entry name" value="DUF4166"/>
    <property type="match status" value="1"/>
</dbReference>
<dbReference type="OrthoDB" id="9180348at2"/>